<proteinExistence type="inferred from homology"/>
<comment type="similarity">
    <text evidence="1">Belongs to the outer membrane porin (Opr) (TC 1.B.25) family.</text>
</comment>
<name>A0ABR7YY57_9PSED</name>
<evidence type="ECO:0000256" key="4">
    <source>
        <dbReference type="SAM" id="SignalP"/>
    </source>
</evidence>
<evidence type="ECO:0000313" key="5">
    <source>
        <dbReference type="EMBL" id="MBD1598107.1"/>
    </source>
</evidence>
<feature type="chain" id="PRO_5045721050" evidence="4">
    <location>
        <begin position="28"/>
        <end position="455"/>
    </location>
</feature>
<dbReference type="InterPro" id="IPR005318">
    <property type="entry name" value="OM_porin_bac"/>
</dbReference>
<sequence length="455" mass="50111">MPKCSVCASICALFCCAGCFSNSLAVAGQEQAKGLVEDSHLSLLARNFYFNRDFRHGSANSAGANQFKSVGARNGYAEEWAQGFIANYTSGFTQGLFGVGLDAQALLGLKLDSGGGRAGLALMPIDGDGHPEDNFSALGAALKGRVSNTVIKYGQQLPNVPIFSTSTVRLLPSSATGWSLASNELKGLTINYGRFTSVRGVDSSNHDAELTTDYGVGITSRKVEYLGGLYNVNERLSLSFYASDFKDVWHQYYGYLRYGLPLSDNQALDFTLNAYRTHDYGKRLGGSIDNKAFSLAVDYRVGPHTFTAGYQKIFGDEPLDWVGFGTMGGNVTFTNASQFSTFAEPNERSWQLRYRLNMVAFGIPGLTFMVNYTKGDHMDNSHSGNPFYTRRFVYDPDKNNKHWERNLEAAYVVQSGPAKDLSLRLRHASQRATTGIRHPDVDELRIIIEYPLNLF</sequence>
<dbReference type="Gene3D" id="2.40.160.10">
    <property type="entry name" value="Porin"/>
    <property type="match status" value="1"/>
</dbReference>
<reference evidence="5 6" key="1">
    <citation type="journal article" date="2020" name="Insects">
        <title>Bacteria Belonging to Pseudomonas typographi sp. nov. from the Bark Beetle Ips typographus Have Genomic Potential to Aid in the Host Ecology.</title>
        <authorList>
            <person name="Peral-Aranega E."/>
            <person name="Saati-Santamaria Z."/>
            <person name="Kolarik M."/>
            <person name="Rivas R."/>
            <person name="Garcia-Fraile P."/>
        </authorList>
    </citation>
    <scope>NUCLEOTIDE SEQUENCE [LARGE SCALE GENOMIC DNA]</scope>
    <source>
        <strain evidence="5 6">CA3A</strain>
    </source>
</reference>
<dbReference type="EMBL" id="JAAOCA010000005">
    <property type="protein sequence ID" value="MBD1598107.1"/>
    <property type="molecule type" value="Genomic_DNA"/>
</dbReference>
<evidence type="ECO:0000313" key="6">
    <source>
        <dbReference type="Proteomes" id="UP000805841"/>
    </source>
</evidence>
<dbReference type="PANTHER" id="PTHR34596">
    <property type="entry name" value="CHITOPORIN"/>
    <property type="match status" value="1"/>
</dbReference>
<protein>
    <submittedName>
        <fullName evidence="5">OprD family porin</fullName>
    </submittedName>
</protein>
<dbReference type="InterPro" id="IPR023614">
    <property type="entry name" value="Porin_dom_sf"/>
</dbReference>
<dbReference type="Pfam" id="PF03573">
    <property type="entry name" value="OprD"/>
    <property type="match status" value="1"/>
</dbReference>
<evidence type="ECO:0000256" key="3">
    <source>
        <dbReference type="ARBA" id="ARBA00022729"/>
    </source>
</evidence>
<comment type="caution">
    <text evidence="5">The sequence shown here is derived from an EMBL/GenBank/DDBJ whole genome shotgun (WGS) entry which is preliminary data.</text>
</comment>
<keyword evidence="2" id="KW-0813">Transport</keyword>
<feature type="signal peptide" evidence="4">
    <location>
        <begin position="1"/>
        <end position="27"/>
    </location>
</feature>
<accession>A0ABR7YY57</accession>
<keyword evidence="3 4" id="KW-0732">Signal</keyword>
<dbReference type="Proteomes" id="UP000805841">
    <property type="component" value="Unassembled WGS sequence"/>
</dbReference>
<dbReference type="PANTHER" id="PTHR34596:SF2">
    <property type="entry name" value="CHITOPORIN"/>
    <property type="match status" value="1"/>
</dbReference>
<gene>
    <name evidence="5" type="ORF">HAQ05_05195</name>
</gene>
<keyword evidence="6" id="KW-1185">Reference proteome</keyword>
<evidence type="ECO:0000256" key="2">
    <source>
        <dbReference type="ARBA" id="ARBA00022448"/>
    </source>
</evidence>
<evidence type="ECO:0000256" key="1">
    <source>
        <dbReference type="ARBA" id="ARBA00009075"/>
    </source>
</evidence>
<organism evidence="5 6">
    <name type="scientific">Pseudomonas typographi</name>
    <dbReference type="NCBI Taxonomy" id="2715964"/>
    <lineage>
        <taxon>Bacteria</taxon>
        <taxon>Pseudomonadati</taxon>
        <taxon>Pseudomonadota</taxon>
        <taxon>Gammaproteobacteria</taxon>
        <taxon>Pseudomonadales</taxon>
        <taxon>Pseudomonadaceae</taxon>
        <taxon>Pseudomonas</taxon>
    </lineage>
</organism>
<dbReference type="RefSeq" id="WP_190418115.1">
    <property type="nucleotide sequence ID" value="NZ_JAAOCA010000005.1"/>
</dbReference>